<evidence type="ECO:0000256" key="2">
    <source>
        <dbReference type="ARBA" id="ARBA00007193"/>
    </source>
</evidence>
<protein>
    <recommendedName>
        <fullName evidence="16">Sodium channel protein Nach</fullName>
    </recommendedName>
</protein>
<dbReference type="EMBL" id="JANEYG010000005">
    <property type="protein sequence ID" value="KAJ8923407.1"/>
    <property type="molecule type" value="Genomic_DNA"/>
</dbReference>
<evidence type="ECO:0000256" key="6">
    <source>
        <dbReference type="ARBA" id="ARBA00022989"/>
    </source>
</evidence>
<name>A0AAV8WB46_9CUCU</name>
<evidence type="ECO:0000256" key="1">
    <source>
        <dbReference type="ARBA" id="ARBA00004141"/>
    </source>
</evidence>
<keyword evidence="4 12" id="KW-0894">Sodium channel</keyword>
<evidence type="ECO:0000256" key="13">
    <source>
        <dbReference type="SAM" id="Phobius"/>
    </source>
</evidence>
<dbReference type="Pfam" id="PF00858">
    <property type="entry name" value="ASC"/>
    <property type="match status" value="1"/>
</dbReference>
<dbReference type="Gene3D" id="1.10.287.770">
    <property type="entry name" value="YojJ-like"/>
    <property type="match status" value="1"/>
</dbReference>
<keyword evidence="9 13" id="KW-0472">Membrane</keyword>
<dbReference type="GO" id="GO:0015280">
    <property type="term" value="F:ligand-gated sodium channel activity"/>
    <property type="evidence" value="ECO:0007669"/>
    <property type="project" value="TreeGrafter"/>
</dbReference>
<reference evidence="14 15" key="1">
    <citation type="journal article" date="2023" name="Insect Mol. Biol.">
        <title>Genome sequencing provides insights into the evolution of gene families encoding plant cell wall-degrading enzymes in longhorned beetles.</title>
        <authorList>
            <person name="Shin N.R."/>
            <person name="Okamura Y."/>
            <person name="Kirsch R."/>
            <person name="Pauchet Y."/>
        </authorList>
    </citation>
    <scope>NUCLEOTIDE SEQUENCE [LARGE SCALE GENOMIC DNA]</scope>
    <source>
        <strain evidence="14">EAD_L_NR</strain>
    </source>
</reference>
<keyword evidence="15" id="KW-1185">Reference proteome</keyword>
<comment type="caution">
    <text evidence="14">The sequence shown here is derived from an EMBL/GenBank/DDBJ whole genome shotgun (WGS) entry which is preliminary data.</text>
</comment>
<keyword evidence="10 12" id="KW-0739">Sodium transport</keyword>
<keyword evidence="8 12" id="KW-0406">Ion transport</keyword>
<proteinExistence type="inferred from homology"/>
<evidence type="ECO:0000256" key="5">
    <source>
        <dbReference type="ARBA" id="ARBA00022692"/>
    </source>
</evidence>
<comment type="similarity">
    <text evidence="2 12">Belongs to the amiloride-sensitive sodium channel (TC 1.A.6) family.</text>
</comment>
<dbReference type="Gene3D" id="1.10.287.820">
    <property type="entry name" value="Acid-sensing ion channel domain"/>
    <property type="match status" value="1"/>
</dbReference>
<dbReference type="PRINTS" id="PR01078">
    <property type="entry name" value="AMINACHANNEL"/>
</dbReference>
<sequence>KKRNQSVTTEEEIHAQYLSLICQEGIEHFPNNKTFTDEIFYQLDKLKPRVYLPFICRFMWNYFPCEDVFKHIILDEGICYTFNMMDREEIFRDNVVHYSIFNKNENVSEWNIDDGYSNDSKADTYPRRGLLSGADNSLQITLIHNIRDTDYTCLEDVLGYSVALHTPHAIPLVKKQHFQVPFDTSVMAAIQPRMMTTSQEVKKYNPGDRECYFTNERPLKYFKIYTPENCRLECLVNYTLKQCGCVNFFMPRVNSTLICGNGNYDCMKNAERDLKLIELNNHMDVKGNRNRETYCDCMPLCTELYYDIEQTQTEWKWNEKFRVRVPEGYMYRQNNIKLAKLTVFFKTEQFLSSQRNEMYGPIDFLANFGGLLGLFTGFSILSLIEIIYYLTVRIFCDIRQRNE</sequence>
<dbReference type="PANTHER" id="PTHR11690">
    <property type="entry name" value="AMILORIDE-SENSITIVE SODIUM CHANNEL-RELATED"/>
    <property type="match status" value="1"/>
</dbReference>
<keyword evidence="11 12" id="KW-0407">Ion channel</keyword>
<gene>
    <name evidence="14" type="ORF">NQ315_001965</name>
</gene>
<evidence type="ECO:0000256" key="11">
    <source>
        <dbReference type="ARBA" id="ARBA00023303"/>
    </source>
</evidence>
<dbReference type="AlphaFoldDB" id="A0AAV8WB46"/>
<dbReference type="Proteomes" id="UP001159042">
    <property type="component" value="Unassembled WGS sequence"/>
</dbReference>
<feature type="transmembrane region" description="Helical" evidence="13">
    <location>
        <begin position="364"/>
        <end position="391"/>
    </location>
</feature>
<evidence type="ECO:0000256" key="9">
    <source>
        <dbReference type="ARBA" id="ARBA00023136"/>
    </source>
</evidence>
<evidence type="ECO:0000313" key="14">
    <source>
        <dbReference type="EMBL" id="KAJ8923407.1"/>
    </source>
</evidence>
<dbReference type="InterPro" id="IPR020903">
    <property type="entry name" value="ENaC_CS"/>
</dbReference>
<keyword evidence="5 12" id="KW-0812">Transmembrane</keyword>
<comment type="subcellular location">
    <subcellularLocation>
        <location evidence="1">Membrane</location>
        <topology evidence="1">Multi-pass membrane protein</topology>
    </subcellularLocation>
</comment>
<dbReference type="InterPro" id="IPR001873">
    <property type="entry name" value="ENaC"/>
</dbReference>
<dbReference type="PANTHER" id="PTHR11690:SF288">
    <property type="entry name" value="AMILORIDE-SENSITIVE NA+ CHANNEL-RELATED"/>
    <property type="match status" value="1"/>
</dbReference>
<evidence type="ECO:0000256" key="7">
    <source>
        <dbReference type="ARBA" id="ARBA00023053"/>
    </source>
</evidence>
<feature type="non-terminal residue" evidence="14">
    <location>
        <position position="1"/>
    </location>
</feature>
<keyword evidence="3 12" id="KW-0813">Transport</keyword>
<evidence type="ECO:0000256" key="12">
    <source>
        <dbReference type="RuleBase" id="RU000679"/>
    </source>
</evidence>
<evidence type="ECO:0000256" key="3">
    <source>
        <dbReference type="ARBA" id="ARBA00022448"/>
    </source>
</evidence>
<evidence type="ECO:0000313" key="15">
    <source>
        <dbReference type="Proteomes" id="UP001159042"/>
    </source>
</evidence>
<evidence type="ECO:0000256" key="4">
    <source>
        <dbReference type="ARBA" id="ARBA00022461"/>
    </source>
</evidence>
<evidence type="ECO:0000256" key="10">
    <source>
        <dbReference type="ARBA" id="ARBA00023201"/>
    </source>
</evidence>
<dbReference type="PROSITE" id="PS01206">
    <property type="entry name" value="ASC"/>
    <property type="match status" value="1"/>
</dbReference>
<evidence type="ECO:0000256" key="8">
    <source>
        <dbReference type="ARBA" id="ARBA00023065"/>
    </source>
</evidence>
<accession>A0AAV8WB46</accession>
<evidence type="ECO:0008006" key="16">
    <source>
        <dbReference type="Google" id="ProtNLM"/>
    </source>
</evidence>
<keyword evidence="6 13" id="KW-1133">Transmembrane helix</keyword>
<dbReference type="GO" id="GO:0005886">
    <property type="term" value="C:plasma membrane"/>
    <property type="evidence" value="ECO:0007669"/>
    <property type="project" value="TreeGrafter"/>
</dbReference>
<keyword evidence="7" id="KW-0915">Sodium</keyword>
<organism evidence="14 15">
    <name type="scientific">Exocentrus adspersus</name>
    <dbReference type="NCBI Taxonomy" id="1586481"/>
    <lineage>
        <taxon>Eukaryota</taxon>
        <taxon>Metazoa</taxon>
        <taxon>Ecdysozoa</taxon>
        <taxon>Arthropoda</taxon>
        <taxon>Hexapoda</taxon>
        <taxon>Insecta</taxon>
        <taxon>Pterygota</taxon>
        <taxon>Neoptera</taxon>
        <taxon>Endopterygota</taxon>
        <taxon>Coleoptera</taxon>
        <taxon>Polyphaga</taxon>
        <taxon>Cucujiformia</taxon>
        <taxon>Chrysomeloidea</taxon>
        <taxon>Cerambycidae</taxon>
        <taxon>Lamiinae</taxon>
        <taxon>Acanthocinini</taxon>
        <taxon>Exocentrus</taxon>
    </lineage>
</organism>